<feature type="chain" id="PRO_5046938410" evidence="1">
    <location>
        <begin position="27"/>
        <end position="215"/>
    </location>
</feature>
<evidence type="ECO:0000256" key="1">
    <source>
        <dbReference type="SAM" id="SignalP"/>
    </source>
</evidence>
<dbReference type="Proteomes" id="UP001299235">
    <property type="component" value="Unassembled WGS sequence"/>
</dbReference>
<keyword evidence="3" id="KW-1185">Reference proteome</keyword>
<dbReference type="RefSeq" id="WP_248835965.1">
    <property type="nucleotide sequence ID" value="NZ_JAJEQE010000058.1"/>
</dbReference>
<protein>
    <submittedName>
        <fullName evidence="2">Uncharacterized protein</fullName>
    </submittedName>
</protein>
<comment type="caution">
    <text evidence="2">The sequence shown here is derived from an EMBL/GenBank/DDBJ whole genome shotgun (WGS) entry which is preliminary data.</text>
</comment>
<evidence type="ECO:0000313" key="3">
    <source>
        <dbReference type="Proteomes" id="UP001299235"/>
    </source>
</evidence>
<sequence length="215" mass="24260">MKKRKLAAGIAAAALVAVLSVSAVYAGNQGKSVSALWGEILKQSADEEKINTQSADDEPLYAVGKDVSITMKEYEQVKSFYKLKSEDDGQAAKDADKEIKQYNALYAAAVKNGYSVTDEQVQAYIEDMKVQLESVDNSEDIQDVIDQFDSEDDYWAYEFTVYQKQLPIQNYVSALNDEYNEKAADSSSEEAQEEWDTYFENLKDKLVKEQNFQNQ</sequence>
<proteinExistence type="predicted"/>
<evidence type="ECO:0000313" key="2">
    <source>
        <dbReference type="EMBL" id="MCC2150130.1"/>
    </source>
</evidence>
<name>A0ABS8EY43_9FIRM</name>
<reference evidence="2 3" key="1">
    <citation type="submission" date="2021-10" db="EMBL/GenBank/DDBJ databases">
        <title>Anaerobic single-cell dispensing facilitates the cultivation of human gut bacteria.</title>
        <authorList>
            <person name="Afrizal A."/>
        </authorList>
    </citation>
    <scope>NUCLEOTIDE SEQUENCE [LARGE SCALE GENOMIC DNA]</scope>
    <source>
        <strain evidence="2 3">CLA-AA-H246</strain>
    </source>
</reference>
<accession>A0ABS8EY43</accession>
<dbReference type="EMBL" id="JAJEQE010000058">
    <property type="protein sequence ID" value="MCC2150130.1"/>
    <property type="molecule type" value="Genomic_DNA"/>
</dbReference>
<organism evidence="2 3">
    <name type="scientific">Hominisplanchenecus faecis</name>
    <dbReference type="NCBI Taxonomy" id="2885351"/>
    <lineage>
        <taxon>Bacteria</taxon>
        <taxon>Bacillati</taxon>
        <taxon>Bacillota</taxon>
        <taxon>Clostridia</taxon>
        <taxon>Lachnospirales</taxon>
        <taxon>Lachnospiraceae</taxon>
        <taxon>Hominisplanchenecus</taxon>
    </lineage>
</organism>
<feature type="signal peptide" evidence="1">
    <location>
        <begin position="1"/>
        <end position="26"/>
    </location>
</feature>
<gene>
    <name evidence="2" type="ORF">LKD42_12925</name>
</gene>
<keyword evidence="1" id="KW-0732">Signal</keyword>